<dbReference type="GO" id="GO:0046677">
    <property type="term" value="P:response to antibiotic"/>
    <property type="evidence" value="ECO:0007669"/>
    <property type="project" value="UniProtKB-KW"/>
</dbReference>
<feature type="transmembrane region" description="Helical" evidence="10">
    <location>
        <begin position="421"/>
        <end position="443"/>
    </location>
</feature>
<feature type="transmembrane region" description="Helical" evidence="10">
    <location>
        <begin position="97"/>
        <end position="120"/>
    </location>
</feature>
<dbReference type="RefSeq" id="WP_023383978.1">
    <property type="nucleotide sequence ID" value="NZ_AXUN02000203.1"/>
</dbReference>
<evidence type="ECO:0000313" key="12">
    <source>
        <dbReference type="Proteomes" id="UP000017747"/>
    </source>
</evidence>
<feature type="transmembrane region" description="Helical" evidence="10">
    <location>
        <begin position="17"/>
        <end position="38"/>
    </location>
</feature>
<feature type="transmembrane region" description="Helical" evidence="10">
    <location>
        <begin position="198"/>
        <end position="219"/>
    </location>
</feature>
<keyword evidence="7 10" id="KW-1133">Transmembrane helix</keyword>
<evidence type="ECO:0000256" key="1">
    <source>
        <dbReference type="ARBA" id="ARBA00004651"/>
    </source>
</evidence>
<feature type="transmembrane region" description="Helical" evidence="10">
    <location>
        <begin position="274"/>
        <end position="299"/>
    </location>
</feature>
<comment type="subcellular location">
    <subcellularLocation>
        <location evidence="1">Cell membrane</location>
        <topology evidence="1">Multi-pass membrane protein</topology>
    </subcellularLocation>
</comment>
<dbReference type="NCBIfam" id="TIGR00797">
    <property type="entry name" value="matE"/>
    <property type="match status" value="1"/>
</dbReference>
<protein>
    <recommendedName>
        <fullName evidence="3">Multidrug export protein MepA</fullName>
    </recommendedName>
</protein>
<feature type="transmembrane region" description="Helical" evidence="10">
    <location>
        <begin position="231"/>
        <end position="254"/>
    </location>
</feature>
<dbReference type="GO" id="GO:0042910">
    <property type="term" value="F:xenobiotic transmembrane transporter activity"/>
    <property type="evidence" value="ECO:0007669"/>
    <property type="project" value="InterPro"/>
</dbReference>
<evidence type="ECO:0000256" key="4">
    <source>
        <dbReference type="ARBA" id="ARBA00022448"/>
    </source>
</evidence>
<comment type="caution">
    <text evidence="11">The sequence shown here is derived from an EMBL/GenBank/DDBJ whole genome shotgun (WGS) entry which is preliminary data.</text>
</comment>
<keyword evidence="9" id="KW-0046">Antibiotic resistance</keyword>
<evidence type="ECO:0000256" key="5">
    <source>
        <dbReference type="ARBA" id="ARBA00022475"/>
    </source>
</evidence>
<sequence length="464" mass="50015">MGVTRENKMETEKVGRLLFGMAFPAIIAQVINVLYNIVDRMYIGHIPEIGADALTGVGVTMPLIMVISAFAALVSMGGAPRASIMMGMKDKTSAEKILGSSTSALVIVAVILTALVLVFGEKMLMMFGASENTIGYGLDYMRIYAMGTIFVQLSLGLNAFITAQGFAKTSMLTVTIGAVANIILDPILMFGFGMGVKGAALATIISQAISAVWVLRFLLSKNSLLAIRKEYLKIDLGIFLPCVGLGLSPFVMQATESIIVITFNSSLQRYGGDLAVGAMTILSSVMQFSILPIMGLTQGAQPIISYNYGARNLSRVKDTFILLLKSTLVYSTLLWLSVMLFPQVFASMFTSDARLIAATVSALRIYMAVSLLLAIQISCQQTFIALGNARISIFLALLRKVFLLIPLIFVLPLFIEDNVTAVFIAEPIADFIAVAVTSIIFALQFRKLLGKSPSVLRSQVTLES</sequence>
<dbReference type="PATRIC" id="fig|994573.3.peg.3018"/>
<evidence type="ECO:0000256" key="7">
    <source>
        <dbReference type="ARBA" id="ARBA00022989"/>
    </source>
</evidence>
<dbReference type="AlphaFoldDB" id="V7I0A9"/>
<evidence type="ECO:0000256" key="3">
    <source>
        <dbReference type="ARBA" id="ARBA00022106"/>
    </source>
</evidence>
<dbReference type="InterPro" id="IPR002528">
    <property type="entry name" value="MATE_fam"/>
</dbReference>
<keyword evidence="8 10" id="KW-0472">Membrane</keyword>
<dbReference type="PANTHER" id="PTHR43823:SF3">
    <property type="entry name" value="MULTIDRUG EXPORT PROTEIN MEPA"/>
    <property type="match status" value="1"/>
</dbReference>
<evidence type="ECO:0000256" key="9">
    <source>
        <dbReference type="ARBA" id="ARBA00023251"/>
    </source>
</evidence>
<feature type="transmembrane region" description="Helical" evidence="10">
    <location>
        <begin position="172"/>
        <end position="192"/>
    </location>
</feature>
<gene>
    <name evidence="11" type="ORF">T472_0215980</name>
</gene>
<keyword evidence="6 10" id="KW-0812">Transmembrane</keyword>
<keyword evidence="4" id="KW-0813">Transport</keyword>
<keyword evidence="5" id="KW-1003">Cell membrane</keyword>
<evidence type="ECO:0000256" key="6">
    <source>
        <dbReference type="ARBA" id="ARBA00022692"/>
    </source>
</evidence>
<keyword evidence="12" id="KW-1185">Reference proteome</keyword>
<dbReference type="OrthoDB" id="9811110at2"/>
<feature type="transmembrane region" description="Helical" evidence="10">
    <location>
        <begin position="53"/>
        <end position="76"/>
    </location>
</feature>
<feature type="transmembrane region" description="Helical" evidence="10">
    <location>
        <begin position="353"/>
        <end position="375"/>
    </location>
</feature>
<dbReference type="GO" id="GO:0005886">
    <property type="term" value="C:plasma membrane"/>
    <property type="evidence" value="ECO:0007669"/>
    <property type="project" value="UniProtKB-SubCell"/>
</dbReference>
<reference evidence="11 12" key="1">
    <citation type="journal article" date="2014" name="Genome Announc.">
        <title>Genome Sequence of Youngiibacter fragilis, the Type Strain of the Genus Youngiibacter.</title>
        <authorList>
            <person name="Wawrik C.B."/>
            <person name="Callaghan A.V."/>
            <person name="Stamps B.W."/>
            <person name="Wawrik B."/>
        </authorList>
    </citation>
    <scope>NUCLEOTIDE SEQUENCE [LARGE SCALE GENOMIC DNA]</scope>
    <source>
        <strain evidence="11 12">232.1</strain>
    </source>
</reference>
<name>V7I0A9_9CLOT</name>
<dbReference type="CDD" id="cd13143">
    <property type="entry name" value="MATE_MepA_like"/>
    <property type="match status" value="1"/>
</dbReference>
<comment type="similarity">
    <text evidence="2">Belongs to the multi antimicrobial extrusion (MATE) (TC 2.A.66.1) family. MepA subfamily.</text>
</comment>
<dbReference type="eggNOG" id="COG0534">
    <property type="taxonomic scope" value="Bacteria"/>
</dbReference>
<evidence type="ECO:0000256" key="10">
    <source>
        <dbReference type="SAM" id="Phobius"/>
    </source>
</evidence>
<proteinExistence type="inferred from homology"/>
<dbReference type="InterPro" id="IPR048279">
    <property type="entry name" value="MdtK-like"/>
</dbReference>
<organism evidence="11 12">
    <name type="scientific">Youngiibacter fragilis 232.1</name>
    <dbReference type="NCBI Taxonomy" id="994573"/>
    <lineage>
        <taxon>Bacteria</taxon>
        <taxon>Bacillati</taxon>
        <taxon>Bacillota</taxon>
        <taxon>Clostridia</taxon>
        <taxon>Eubacteriales</taxon>
        <taxon>Clostridiaceae</taxon>
        <taxon>Youngiibacter</taxon>
    </lineage>
</organism>
<feature type="transmembrane region" description="Helical" evidence="10">
    <location>
        <begin position="396"/>
        <end position="415"/>
    </location>
</feature>
<dbReference type="Pfam" id="PF01554">
    <property type="entry name" value="MatE"/>
    <property type="match status" value="2"/>
</dbReference>
<dbReference type="InterPro" id="IPR045070">
    <property type="entry name" value="MATE_MepA-like"/>
</dbReference>
<dbReference type="STRING" id="994573.T472_0215980"/>
<evidence type="ECO:0000256" key="2">
    <source>
        <dbReference type="ARBA" id="ARBA00008417"/>
    </source>
</evidence>
<feature type="transmembrane region" description="Helical" evidence="10">
    <location>
        <begin position="320"/>
        <end position="341"/>
    </location>
</feature>
<dbReference type="InterPro" id="IPR051327">
    <property type="entry name" value="MATE_MepA_subfamily"/>
</dbReference>
<dbReference type="PIRSF" id="PIRSF006603">
    <property type="entry name" value="DinF"/>
    <property type="match status" value="1"/>
</dbReference>
<dbReference type="PANTHER" id="PTHR43823">
    <property type="entry name" value="SPORULATION PROTEIN YKVU"/>
    <property type="match status" value="1"/>
</dbReference>
<accession>V7I0A9</accession>
<evidence type="ECO:0000313" key="11">
    <source>
        <dbReference type="EMBL" id="ETA79655.1"/>
    </source>
</evidence>
<dbReference type="GO" id="GO:0015297">
    <property type="term" value="F:antiporter activity"/>
    <property type="evidence" value="ECO:0007669"/>
    <property type="project" value="InterPro"/>
</dbReference>
<dbReference type="EMBL" id="AXUN02000203">
    <property type="protein sequence ID" value="ETA79655.1"/>
    <property type="molecule type" value="Genomic_DNA"/>
</dbReference>
<dbReference type="Proteomes" id="UP000017747">
    <property type="component" value="Unassembled WGS sequence"/>
</dbReference>
<feature type="transmembrane region" description="Helical" evidence="10">
    <location>
        <begin position="140"/>
        <end position="160"/>
    </location>
</feature>
<evidence type="ECO:0000256" key="8">
    <source>
        <dbReference type="ARBA" id="ARBA00023136"/>
    </source>
</evidence>